<keyword evidence="1" id="KW-0325">Glycoprotein</keyword>
<dbReference type="Gene3D" id="2.10.220.10">
    <property type="entry name" value="Hormone Receptor, Insulin-like Growth Factor Receptor 1, Chain A, domain 2"/>
    <property type="match status" value="5"/>
</dbReference>
<dbReference type="Proteomes" id="UP000770661">
    <property type="component" value="Unassembled WGS sequence"/>
</dbReference>
<dbReference type="OrthoDB" id="300641at2759"/>
<protein>
    <submittedName>
        <fullName evidence="4">Furin-like protease 2</fullName>
    </submittedName>
</protein>
<dbReference type="Pfam" id="PF14843">
    <property type="entry name" value="GF_recep_IV"/>
    <property type="match status" value="1"/>
</dbReference>
<dbReference type="AlphaFoldDB" id="A0A8J4YLU3"/>
<name>A0A8J4YLU3_CHIOP</name>
<dbReference type="CDD" id="cd00064">
    <property type="entry name" value="FU"/>
    <property type="match status" value="4"/>
</dbReference>
<comment type="caution">
    <text evidence="4">The sequence shown here is derived from an EMBL/GenBank/DDBJ whole genome shotgun (WGS) entry which is preliminary data.</text>
</comment>
<dbReference type="EMBL" id="JACEEZ010001027">
    <property type="protein sequence ID" value="KAG0729568.1"/>
    <property type="molecule type" value="Genomic_DNA"/>
</dbReference>
<reference evidence="4" key="1">
    <citation type="submission" date="2020-07" db="EMBL/GenBank/DDBJ databases">
        <title>The High-quality genome of the commercially important snow crab, Chionoecetes opilio.</title>
        <authorList>
            <person name="Jeong J.-H."/>
            <person name="Ryu S."/>
        </authorList>
    </citation>
    <scope>NUCLEOTIDE SEQUENCE</scope>
    <source>
        <strain evidence="4">MADBK_172401_WGS</strain>
        <tissue evidence="4">Digestive gland</tissue>
    </source>
</reference>
<dbReference type="InterPro" id="IPR006212">
    <property type="entry name" value="Furin_repeat"/>
</dbReference>
<evidence type="ECO:0000313" key="4">
    <source>
        <dbReference type="EMBL" id="KAG0729568.1"/>
    </source>
</evidence>
<accession>A0A8J4YLU3</accession>
<dbReference type="PANTHER" id="PTHR15332:SF175">
    <property type="entry name" value="PROPROTEIN CONVERTASE SUBTILISIN_KEXIN TYPE 5-LIKE"/>
    <property type="match status" value="1"/>
</dbReference>
<proteinExistence type="predicted"/>
<keyword evidence="2" id="KW-0472">Membrane</keyword>
<evidence type="ECO:0000259" key="3">
    <source>
        <dbReference type="Pfam" id="PF14843"/>
    </source>
</evidence>
<evidence type="ECO:0000256" key="2">
    <source>
        <dbReference type="SAM" id="Phobius"/>
    </source>
</evidence>
<sequence length="396" mass="42913">MMDSCMTCIEGWRIKGIHCVAQPSQCSIRYFSMRNGVCQACHPTCLTCTGSSASQCLHCEQPYYLHNSECVQRCPEGLYGSRGHCLPCPHGCQSCSSYSACSQCSPAFHLYNNRCVASCPARSFSDRGVCSPCETNCKTCYGPRQDQCASCLSGSFLLGTTCHSACPTSHYPEATECLPCYQNCLTCKGAGIYDCTSCHDFFTLDGGMCIECPSGRYYNVSHITRSQACEPCSASCLTCSAGGENSCTSCQSPKSLHPATSTCRECCPAGVAEDYDSFCCSCDPGTGQCYGAVSADKRRIALSLDSAPHTAPHKQLYFYSVTTLIAAICFVNLVIFGAVFTVLQARSTGSLCWANDYSYRGLKSASTFERVSLTVTPFLEDESEEERENTVLYLKT</sequence>
<evidence type="ECO:0000313" key="5">
    <source>
        <dbReference type="Proteomes" id="UP000770661"/>
    </source>
</evidence>
<feature type="transmembrane region" description="Helical" evidence="2">
    <location>
        <begin position="316"/>
        <end position="343"/>
    </location>
</feature>
<dbReference type="PANTHER" id="PTHR15332">
    <property type="entry name" value="PROPROTEIN CONVERTASE SUBTILISIN_KEXIN TYPE 5-LIKE"/>
    <property type="match status" value="1"/>
</dbReference>
<dbReference type="SUPFAM" id="SSF57184">
    <property type="entry name" value="Growth factor receptor domain"/>
    <property type="match status" value="2"/>
</dbReference>
<organism evidence="4 5">
    <name type="scientific">Chionoecetes opilio</name>
    <name type="common">Atlantic snow crab</name>
    <name type="synonym">Cancer opilio</name>
    <dbReference type="NCBI Taxonomy" id="41210"/>
    <lineage>
        <taxon>Eukaryota</taxon>
        <taxon>Metazoa</taxon>
        <taxon>Ecdysozoa</taxon>
        <taxon>Arthropoda</taxon>
        <taxon>Crustacea</taxon>
        <taxon>Multicrustacea</taxon>
        <taxon>Malacostraca</taxon>
        <taxon>Eumalacostraca</taxon>
        <taxon>Eucarida</taxon>
        <taxon>Decapoda</taxon>
        <taxon>Pleocyemata</taxon>
        <taxon>Brachyura</taxon>
        <taxon>Eubrachyura</taxon>
        <taxon>Majoidea</taxon>
        <taxon>Majidae</taxon>
        <taxon>Chionoecetes</taxon>
    </lineage>
</organism>
<keyword evidence="2" id="KW-1133">Transmembrane helix</keyword>
<keyword evidence="4" id="KW-0378">Hydrolase</keyword>
<dbReference type="InterPro" id="IPR009030">
    <property type="entry name" value="Growth_fac_rcpt_cys_sf"/>
</dbReference>
<dbReference type="GO" id="GO:0008233">
    <property type="term" value="F:peptidase activity"/>
    <property type="evidence" value="ECO:0007669"/>
    <property type="project" value="UniProtKB-KW"/>
</dbReference>
<keyword evidence="2" id="KW-0812">Transmembrane</keyword>
<keyword evidence="5" id="KW-1185">Reference proteome</keyword>
<feature type="domain" description="Growth factor receptor" evidence="3">
    <location>
        <begin position="140"/>
        <end position="236"/>
    </location>
</feature>
<evidence type="ECO:0000256" key="1">
    <source>
        <dbReference type="ARBA" id="ARBA00023180"/>
    </source>
</evidence>
<keyword evidence="4" id="KW-0645">Protease</keyword>
<dbReference type="SMART" id="SM00261">
    <property type="entry name" value="FU"/>
    <property type="match status" value="5"/>
</dbReference>
<dbReference type="GO" id="GO:0006508">
    <property type="term" value="P:proteolysis"/>
    <property type="evidence" value="ECO:0007669"/>
    <property type="project" value="UniProtKB-KW"/>
</dbReference>
<gene>
    <name evidence="4" type="primary">Fur2_1</name>
    <name evidence="4" type="ORF">GWK47_030042</name>
</gene>
<dbReference type="InterPro" id="IPR032778">
    <property type="entry name" value="GF_recep_IV"/>
</dbReference>